<gene>
    <name evidence="2" type="ORF">C2E21_8608</name>
</gene>
<name>A0A2P6TE65_CHLSO</name>
<proteinExistence type="predicted"/>
<feature type="signal peptide" evidence="1">
    <location>
        <begin position="1"/>
        <end position="20"/>
    </location>
</feature>
<dbReference type="AlphaFoldDB" id="A0A2P6TE65"/>
<dbReference type="OrthoDB" id="10368288at2759"/>
<feature type="chain" id="PRO_5015167273" evidence="1">
    <location>
        <begin position="21"/>
        <end position="144"/>
    </location>
</feature>
<accession>A0A2P6TE65</accession>
<organism evidence="2 3">
    <name type="scientific">Chlorella sorokiniana</name>
    <name type="common">Freshwater green alga</name>
    <dbReference type="NCBI Taxonomy" id="3076"/>
    <lineage>
        <taxon>Eukaryota</taxon>
        <taxon>Viridiplantae</taxon>
        <taxon>Chlorophyta</taxon>
        <taxon>core chlorophytes</taxon>
        <taxon>Trebouxiophyceae</taxon>
        <taxon>Chlorellales</taxon>
        <taxon>Chlorellaceae</taxon>
        <taxon>Chlorella clade</taxon>
        <taxon>Chlorella</taxon>
    </lineage>
</organism>
<sequence>MKAALPCALALLLVAAAASAAADGAAADAALVDGPKSRKLLGCGDLCRGLTRGPVARRICPGRTATVYGAKKTYPCGWESRSRALGSLSGGTRITYLSSYGNAPGSSFGLSLPAGVDMIPLIDNFSNIDNQCVVWVRHDYVCNV</sequence>
<keyword evidence="3" id="KW-1185">Reference proteome</keyword>
<dbReference type="Proteomes" id="UP000239899">
    <property type="component" value="Unassembled WGS sequence"/>
</dbReference>
<keyword evidence="1" id="KW-0732">Signal</keyword>
<dbReference type="EMBL" id="LHPG02000021">
    <property type="protein sequence ID" value="PRW20922.1"/>
    <property type="molecule type" value="Genomic_DNA"/>
</dbReference>
<reference evidence="2 3" key="1">
    <citation type="journal article" date="2018" name="Plant J.">
        <title>Genome sequences of Chlorella sorokiniana UTEX 1602 and Micractinium conductrix SAG 241.80: implications to maltose excretion by a green alga.</title>
        <authorList>
            <person name="Arriola M.B."/>
            <person name="Velmurugan N."/>
            <person name="Zhang Y."/>
            <person name="Plunkett M.H."/>
            <person name="Hondzo H."/>
            <person name="Barney B.M."/>
        </authorList>
    </citation>
    <scope>NUCLEOTIDE SEQUENCE [LARGE SCALE GENOMIC DNA]</scope>
    <source>
        <strain evidence="3">UTEX 1602</strain>
    </source>
</reference>
<evidence type="ECO:0000313" key="2">
    <source>
        <dbReference type="EMBL" id="PRW20922.1"/>
    </source>
</evidence>
<protein>
    <submittedName>
        <fullName evidence="2">Nucleoside-diphosphate-sugar epimerase</fullName>
    </submittedName>
</protein>
<comment type="caution">
    <text evidence="2">The sequence shown here is derived from an EMBL/GenBank/DDBJ whole genome shotgun (WGS) entry which is preliminary data.</text>
</comment>
<evidence type="ECO:0000256" key="1">
    <source>
        <dbReference type="SAM" id="SignalP"/>
    </source>
</evidence>
<evidence type="ECO:0000313" key="3">
    <source>
        <dbReference type="Proteomes" id="UP000239899"/>
    </source>
</evidence>